<dbReference type="SMART" id="SM00173">
    <property type="entry name" value="RAS"/>
    <property type="match status" value="1"/>
</dbReference>
<protein>
    <submittedName>
        <fullName evidence="10">Ras-related protein R-Ras2-like</fullName>
    </submittedName>
</protein>
<comment type="similarity">
    <text evidence="2">Belongs to the small GTPase superfamily. Ras family.</text>
</comment>
<keyword evidence="9" id="KW-0636">Prenylation</keyword>
<sequence>MNQKEFTEYKLVVVGSGAVGKSALTLQFVQSEFIEDYDPTIEDTFRRQCAIDEQVVMLDILDTAGQDEFSAMREQFFQYGEGFLLVYSIIDRQSFQEIEKLNYHINRVKNKDNLPKILYGNKGDLAGQRVVSTLEGDALAAKLGTKYLEGSAKHNVNVDRAFHEVVRLIRSYRDNEKTEKKHKPHRKWKCEIL</sequence>
<dbReference type="Gene3D" id="3.40.50.300">
    <property type="entry name" value="P-loop containing nucleotide triphosphate hydrolases"/>
    <property type="match status" value="1"/>
</dbReference>
<evidence type="ECO:0000313" key="11">
    <source>
        <dbReference type="Proteomes" id="UP001165289"/>
    </source>
</evidence>
<evidence type="ECO:0000256" key="9">
    <source>
        <dbReference type="ARBA" id="ARBA00023289"/>
    </source>
</evidence>
<dbReference type="GO" id="GO:0007165">
    <property type="term" value="P:signal transduction"/>
    <property type="evidence" value="ECO:0007669"/>
    <property type="project" value="InterPro"/>
</dbReference>
<dbReference type="InterPro" id="IPR020849">
    <property type="entry name" value="Small_GTPase_Ras-type"/>
</dbReference>
<evidence type="ECO:0000256" key="8">
    <source>
        <dbReference type="ARBA" id="ARBA00023288"/>
    </source>
</evidence>
<keyword evidence="6" id="KW-0342">GTP-binding</keyword>
<dbReference type="PROSITE" id="PS51420">
    <property type="entry name" value="RHO"/>
    <property type="match status" value="1"/>
</dbReference>
<dbReference type="InterPro" id="IPR027417">
    <property type="entry name" value="P-loop_NTPase"/>
</dbReference>
<keyword evidence="3" id="KW-1003">Cell membrane</keyword>
<evidence type="ECO:0000256" key="5">
    <source>
        <dbReference type="ARBA" id="ARBA00022741"/>
    </source>
</evidence>
<keyword evidence="8" id="KW-0449">Lipoprotein</keyword>
<dbReference type="Pfam" id="PF00071">
    <property type="entry name" value="Ras"/>
    <property type="match status" value="1"/>
</dbReference>
<dbReference type="AlphaFoldDB" id="A0AAV7JSI3"/>
<dbReference type="EMBL" id="JAKMXF010000302">
    <property type="protein sequence ID" value="KAI6651672.1"/>
    <property type="molecule type" value="Genomic_DNA"/>
</dbReference>
<reference evidence="10 11" key="1">
    <citation type="journal article" date="2023" name="BMC Biol.">
        <title>The compact genome of the sponge Oopsacas minuta (Hexactinellida) is lacking key metazoan core genes.</title>
        <authorList>
            <person name="Santini S."/>
            <person name="Schenkelaars Q."/>
            <person name="Jourda C."/>
            <person name="Duchesne M."/>
            <person name="Belahbib H."/>
            <person name="Rocher C."/>
            <person name="Selva M."/>
            <person name="Riesgo A."/>
            <person name="Vervoort M."/>
            <person name="Leys S.P."/>
            <person name="Kodjabachian L."/>
            <person name="Le Bivic A."/>
            <person name="Borchiellini C."/>
            <person name="Claverie J.M."/>
            <person name="Renard E."/>
        </authorList>
    </citation>
    <scope>NUCLEOTIDE SEQUENCE [LARGE SCALE GENOMIC DNA]</scope>
    <source>
        <strain evidence="10">SPO-2</strain>
    </source>
</reference>
<keyword evidence="7" id="KW-0472">Membrane</keyword>
<evidence type="ECO:0000256" key="2">
    <source>
        <dbReference type="ARBA" id="ARBA00008344"/>
    </source>
</evidence>
<dbReference type="PRINTS" id="PR00449">
    <property type="entry name" value="RASTRNSFRMNG"/>
</dbReference>
<dbReference type="PROSITE" id="PS51421">
    <property type="entry name" value="RAS"/>
    <property type="match status" value="1"/>
</dbReference>
<evidence type="ECO:0000256" key="3">
    <source>
        <dbReference type="ARBA" id="ARBA00022475"/>
    </source>
</evidence>
<evidence type="ECO:0000256" key="4">
    <source>
        <dbReference type="ARBA" id="ARBA00022481"/>
    </source>
</evidence>
<dbReference type="Proteomes" id="UP001165289">
    <property type="component" value="Unassembled WGS sequence"/>
</dbReference>
<comment type="subcellular location">
    <subcellularLocation>
        <location evidence="1">Cell membrane</location>
        <topology evidence="1">Lipid-anchor</topology>
    </subcellularLocation>
</comment>
<dbReference type="InterPro" id="IPR005225">
    <property type="entry name" value="Small_GTP-bd"/>
</dbReference>
<dbReference type="GO" id="GO:0003924">
    <property type="term" value="F:GTPase activity"/>
    <property type="evidence" value="ECO:0007669"/>
    <property type="project" value="InterPro"/>
</dbReference>
<comment type="caution">
    <text evidence="10">The sequence shown here is derived from an EMBL/GenBank/DDBJ whole genome shotgun (WGS) entry which is preliminary data.</text>
</comment>
<dbReference type="NCBIfam" id="TIGR00231">
    <property type="entry name" value="small_GTP"/>
    <property type="match status" value="1"/>
</dbReference>
<proteinExistence type="inferred from homology"/>
<dbReference type="InterPro" id="IPR001806">
    <property type="entry name" value="Small_GTPase"/>
</dbReference>
<organism evidence="10 11">
    <name type="scientific">Oopsacas minuta</name>
    <dbReference type="NCBI Taxonomy" id="111878"/>
    <lineage>
        <taxon>Eukaryota</taxon>
        <taxon>Metazoa</taxon>
        <taxon>Porifera</taxon>
        <taxon>Hexactinellida</taxon>
        <taxon>Hexasterophora</taxon>
        <taxon>Lyssacinosida</taxon>
        <taxon>Leucopsacidae</taxon>
        <taxon>Oopsacas</taxon>
    </lineage>
</organism>
<dbReference type="PROSITE" id="PS51419">
    <property type="entry name" value="RAB"/>
    <property type="match status" value="1"/>
</dbReference>
<dbReference type="FunFam" id="3.40.50.300:FF:000080">
    <property type="entry name" value="Ras-like GTPase Ras1"/>
    <property type="match status" value="1"/>
</dbReference>
<gene>
    <name evidence="10" type="ORF">LOD99_4920</name>
</gene>
<dbReference type="GO" id="GO:0005525">
    <property type="term" value="F:GTP binding"/>
    <property type="evidence" value="ECO:0007669"/>
    <property type="project" value="UniProtKB-KW"/>
</dbReference>
<evidence type="ECO:0000313" key="10">
    <source>
        <dbReference type="EMBL" id="KAI6651672.1"/>
    </source>
</evidence>
<keyword evidence="11" id="KW-1185">Reference proteome</keyword>
<dbReference type="PANTHER" id="PTHR24070">
    <property type="entry name" value="RAS, DI-RAS, AND RHEB FAMILY MEMBERS OF SMALL GTPASE SUPERFAMILY"/>
    <property type="match status" value="1"/>
</dbReference>
<name>A0AAV7JSI3_9METZ</name>
<dbReference type="SMART" id="SM00175">
    <property type="entry name" value="RAB"/>
    <property type="match status" value="1"/>
</dbReference>
<accession>A0AAV7JSI3</accession>
<dbReference type="GO" id="GO:0005886">
    <property type="term" value="C:plasma membrane"/>
    <property type="evidence" value="ECO:0007669"/>
    <property type="project" value="UniProtKB-SubCell"/>
</dbReference>
<evidence type="ECO:0000256" key="6">
    <source>
        <dbReference type="ARBA" id="ARBA00023134"/>
    </source>
</evidence>
<keyword evidence="5" id="KW-0547">Nucleotide-binding</keyword>
<dbReference type="SMART" id="SM00174">
    <property type="entry name" value="RHO"/>
    <property type="match status" value="1"/>
</dbReference>
<evidence type="ECO:0000256" key="1">
    <source>
        <dbReference type="ARBA" id="ARBA00004193"/>
    </source>
</evidence>
<keyword evidence="4" id="KW-0488">Methylation</keyword>
<evidence type="ECO:0000256" key="7">
    <source>
        <dbReference type="ARBA" id="ARBA00023136"/>
    </source>
</evidence>
<dbReference type="SUPFAM" id="SSF52540">
    <property type="entry name" value="P-loop containing nucleoside triphosphate hydrolases"/>
    <property type="match status" value="1"/>
</dbReference>